<organism evidence="2 3">
    <name type="scientific">Ficus carica</name>
    <name type="common">Common fig</name>
    <dbReference type="NCBI Taxonomy" id="3494"/>
    <lineage>
        <taxon>Eukaryota</taxon>
        <taxon>Viridiplantae</taxon>
        <taxon>Streptophyta</taxon>
        <taxon>Embryophyta</taxon>
        <taxon>Tracheophyta</taxon>
        <taxon>Spermatophyta</taxon>
        <taxon>Magnoliopsida</taxon>
        <taxon>eudicotyledons</taxon>
        <taxon>Gunneridae</taxon>
        <taxon>Pentapetalae</taxon>
        <taxon>rosids</taxon>
        <taxon>fabids</taxon>
        <taxon>Rosales</taxon>
        <taxon>Moraceae</taxon>
        <taxon>Ficeae</taxon>
        <taxon>Ficus</taxon>
    </lineage>
</organism>
<gene>
    <name evidence="2" type="ORF">TIFTF001_019713</name>
</gene>
<reference evidence="2" key="1">
    <citation type="submission" date="2023-07" db="EMBL/GenBank/DDBJ databases">
        <title>draft genome sequence of fig (Ficus carica).</title>
        <authorList>
            <person name="Takahashi T."/>
            <person name="Nishimura K."/>
        </authorList>
    </citation>
    <scope>NUCLEOTIDE SEQUENCE</scope>
</reference>
<dbReference type="PANTHER" id="PTHR33156:SF73">
    <property type="entry name" value="PROTEIN NUCLEAR FUSION DEFECTIVE 6, CHLOROPLASTIC_MITOCHONDRIAL-LIKE"/>
    <property type="match status" value="1"/>
</dbReference>
<protein>
    <recommendedName>
        <fullName evidence="4">Protein NUCLEAR FUSION DEFECTIVE 6, chloroplastic/mitochondrial-like</fullName>
    </recommendedName>
</protein>
<dbReference type="PANTHER" id="PTHR33156">
    <property type="entry name" value="OS02G0230000 PROTEIN"/>
    <property type="match status" value="1"/>
</dbReference>
<feature type="region of interest" description="Disordered" evidence="1">
    <location>
        <begin position="18"/>
        <end position="44"/>
    </location>
</feature>
<dbReference type="AlphaFoldDB" id="A0AA88AC73"/>
<keyword evidence="3" id="KW-1185">Reference proteome</keyword>
<name>A0AA88AC73_FICCA</name>
<evidence type="ECO:0000313" key="2">
    <source>
        <dbReference type="EMBL" id="GMN50552.1"/>
    </source>
</evidence>
<accession>A0AA88AC73</accession>
<dbReference type="Proteomes" id="UP001187192">
    <property type="component" value="Unassembled WGS sequence"/>
</dbReference>
<evidence type="ECO:0008006" key="4">
    <source>
        <dbReference type="Google" id="ProtNLM"/>
    </source>
</evidence>
<proteinExistence type="predicted"/>
<sequence>MASSRVVSRFSSRLRSFSLNTNKNSPASEFSPLKSTSGAETSLPARRISRISRLPLQLSSIETMIPLHSAVASARLVSSLSIESQSWGLVPNGN</sequence>
<evidence type="ECO:0000313" key="3">
    <source>
        <dbReference type="Proteomes" id="UP001187192"/>
    </source>
</evidence>
<dbReference type="EMBL" id="BTGU01000034">
    <property type="protein sequence ID" value="GMN50552.1"/>
    <property type="molecule type" value="Genomic_DNA"/>
</dbReference>
<comment type="caution">
    <text evidence="2">The sequence shown here is derived from an EMBL/GenBank/DDBJ whole genome shotgun (WGS) entry which is preliminary data.</text>
</comment>
<feature type="compositionally biased region" description="Polar residues" evidence="1">
    <location>
        <begin position="20"/>
        <end position="40"/>
    </location>
</feature>
<dbReference type="InterPro" id="IPR043459">
    <property type="entry name" value="NFD6/NOXY2-like"/>
</dbReference>
<evidence type="ECO:0000256" key="1">
    <source>
        <dbReference type="SAM" id="MobiDB-lite"/>
    </source>
</evidence>